<evidence type="ECO:0000313" key="2">
    <source>
        <dbReference type="Proteomes" id="UP000824881"/>
    </source>
</evidence>
<gene>
    <name evidence="1" type="ORF">CCMSSC00406_0008633</name>
</gene>
<reference evidence="1 2" key="1">
    <citation type="journal article" date="2021" name="Appl. Environ. Microbiol.">
        <title>Genetic linkage and physical mapping for an oyster mushroom Pleurotus cornucopiae and QTL analysis for the trait cap color.</title>
        <authorList>
            <person name="Zhang Y."/>
            <person name="Gao W."/>
            <person name="Sonnenberg A."/>
            <person name="Chen Q."/>
            <person name="Zhang J."/>
            <person name="Huang C."/>
        </authorList>
    </citation>
    <scope>NUCLEOTIDE SEQUENCE [LARGE SCALE GENOMIC DNA]</scope>
    <source>
        <strain evidence="1">CCMSSC00406</strain>
    </source>
</reference>
<organism evidence="1 2">
    <name type="scientific">Pleurotus cornucopiae</name>
    <name type="common">Cornucopia mushroom</name>
    <dbReference type="NCBI Taxonomy" id="5321"/>
    <lineage>
        <taxon>Eukaryota</taxon>
        <taxon>Fungi</taxon>
        <taxon>Dikarya</taxon>
        <taxon>Basidiomycota</taxon>
        <taxon>Agaricomycotina</taxon>
        <taxon>Agaricomycetes</taxon>
        <taxon>Agaricomycetidae</taxon>
        <taxon>Agaricales</taxon>
        <taxon>Pleurotineae</taxon>
        <taxon>Pleurotaceae</taxon>
        <taxon>Pleurotus</taxon>
    </lineage>
</organism>
<name>A0ACB7IKN7_PLECO</name>
<sequence>MTPPPSSLSRTDSQQRSPPSTTMSSPLSPPSSSSIPRKSSPLNPRSLHSDSSTSSISSPVIHSAELLSPFSGKSRPSEPSPSPAETPYNQLRARPRGQSTSNLEMSSASLGGGAGRLSDSFGDGRSLFRGDAAGTHEGERDTGIGQRLLRSNAFPTSSANIRGRSVSLTPQQEYAPLPDEMSSGDGRIALDPPHEITPPVSSSVSVPVISSQSKRGSTPSILSVSSGRAAKPATSFVHAGVTETTIESFEVVRSVGGGKGNINVPWAEARVSRPWQANRGAQKKKEAIPEEQEEGWVATRDQVAKAAQSVLSTAGDITHELLEFTLEVGDFIPVPGLQTAVKTLLKIWDVLQMVDQNRMSCLGLVQDCASTVLAIRDEINEAGLQVETQKPFEGLNSAFVEVLKLVEKIADMSFLKGYLKRDDISRQIKGCHGKLDKALDMFDRSVALRALKYNVEAQKQSEDMHRLLKQVLSGDIPLPVRRSSGTGSPTIFVPSPTGSPTPMPGYTPLPGAEPDALTVLQDVRRQQRGVGFAYDMADLRSLMTMALKAGSDAEMIQVLQVGRENMPEAIKALQRELEREVERERDSLPPDMAPSISGLSDGGLGGAGGGLGLSLADADAKSKSKVARRVSITQVPVHPLPMRMDVDAGGDVILDDIIEGLAGEHGNGGGHVDPRLMRSRTVVSIEDDLATDEVPAKDTLDREFMESGIDALRRMSKGVETSLPSWTITQFEVDTEERIGVGYYSSVFRGNWRKRAVAIKILHEGTSRSLFVREVEIWKKLNHPNVLKLFGASSPSAPPYFFVSAYAKNGSLVDFLRRVATREKERQEGATSGHGPSGLSRAGDVGDGRKSVSPGRQSPSRRARGSPGGGPGIGGWRMLSLGPYTSGSSSGVDSKETELLRFMHEIAKGMEYLHRNGVVHGDLKAANVLMNDKIHCVITDFGQSEMKSEAFRMSGGKKPRTLRWQAPEMMQGASQLSPEMDVYSFAITCIEILNMGRLPWPLMNDETVTFYVLKENGRPPIPPSRYVTPTLEDLLHEAWHHDPTKRPPFSKLVPDLKQIRKAFGNGGEEAISPAMSDHLELEPKQRPSPDMHPIPLPYASPPRTQFLDALGLSPASSEAGSSFRTARDISSSPQSSIPYHFDRSEEALVSRPMAMPEPTLYNTVSSTRTLSRDSSDGEGASPTTTSDGNIDVWHYSGYDTPPPIDERLKQMRNERRYRMLLTHDFHPSLTLPLWTPSPVALGAVGYLRKPQGSFVTLFNAINPFKTAGIDMASLKGYGDFSTGKQRQDKRNFAQRKLDTVKRFFSSNSIPSRKYSFPLRAGHRSAYLCSETTQYRYFEDLDTPKKWFKVNVETILRVYGAQHDIQKEDLYLGSHTSVTHPSLHIRDANDAHIILEAVRLNILPLIKRRLATTEREQLKTGNVFVWEEAEDDGGLLRWTDGRRWSQSRMRGDYLYYEEKVETTQDEKDAKAARRARRASDPTAIIPPPTRRKDRPTKPNGLTKQTYSALVQLPGSPSPKKWHVVAYFSGNDYTRLPVIENYEYLRNVRVPPGIYVSSKAGARLDQMPAFPEEIDDYGTPERHLHPSGEMHTDPQGKAHLQPYPGHYAYGYPTSPPSSSSSPPSSLMSRYLSPPLAPTKVHDRQEKVILPPLSSLCDPESRPRLHHRQTTPAGHYVHPSERSPTSKYAPLSPEDRRVLDSFKIVL</sequence>
<accession>A0ACB7IKN7</accession>
<keyword evidence="2" id="KW-1185">Reference proteome</keyword>
<proteinExistence type="predicted"/>
<dbReference type="Proteomes" id="UP000824881">
    <property type="component" value="Unassembled WGS sequence"/>
</dbReference>
<protein>
    <submittedName>
        <fullName evidence="1">Uncharacterized protein</fullName>
    </submittedName>
</protein>
<evidence type="ECO:0000313" key="1">
    <source>
        <dbReference type="EMBL" id="KAG9217521.1"/>
    </source>
</evidence>
<comment type="caution">
    <text evidence="1">The sequence shown here is derived from an EMBL/GenBank/DDBJ whole genome shotgun (WGS) entry which is preliminary data.</text>
</comment>
<dbReference type="EMBL" id="WQMT02000011">
    <property type="protein sequence ID" value="KAG9217521.1"/>
    <property type="molecule type" value="Genomic_DNA"/>
</dbReference>